<feature type="domain" description="ER-bound oxygenase mpaB/mpaB'/Rubber oxygenase catalytic" evidence="2">
    <location>
        <begin position="170"/>
        <end position="301"/>
    </location>
</feature>
<dbReference type="PANTHER" id="PTHR37539:SF1">
    <property type="entry name" value="ER-BOUND OXYGENASE MPAB_MPAB'_RUBBER OXYGENASE CATALYTIC DOMAIN-CONTAINING PROTEIN"/>
    <property type="match status" value="1"/>
</dbReference>
<dbReference type="InParanoid" id="K5WB10"/>
<dbReference type="OrthoDB" id="6361347at2759"/>
<dbReference type="AlphaFoldDB" id="K5WB10"/>
<dbReference type="GO" id="GO:0016491">
    <property type="term" value="F:oxidoreductase activity"/>
    <property type="evidence" value="ECO:0007669"/>
    <property type="project" value="InterPro"/>
</dbReference>
<evidence type="ECO:0000313" key="3">
    <source>
        <dbReference type="EMBL" id="EKM56380.1"/>
    </source>
</evidence>
<proteinExistence type="predicted"/>
<evidence type="ECO:0000256" key="1">
    <source>
        <dbReference type="SAM" id="Phobius"/>
    </source>
</evidence>
<name>K5WB10_PHACS</name>
<dbReference type="EMBL" id="JH930471">
    <property type="protein sequence ID" value="EKM56380.1"/>
    <property type="molecule type" value="Genomic_DNA"/>
</dbReference>
<organism evidence="3 4">
    <name type="scientific">Phanerochaete carnosa (strain HHB-10118-sp)</name>
    <name type="common">White-rot fungus</name>
    <name type="synonym">Peniophora carnosa</name>
    <dbReference type="NCBI Taxonomy" id="650164"/>
    <lineage>
        <taxon>Eukaryota</taxon>
        <taxon>Fungi</taxon>
        <taxon>Dikarya</taxon>
        <taxon>Basidiomycota</taxon>
        <taxon>Agaricomycotina</taxon>
        <taxon>Agaricomycetes</taxon>
        <taxon>Polyporales</taxon>
        <taxon>Phanerochaetaceae</taxon>
        <taxon>Phanerochaete</taxon>
    </lineage>
</organism>
<sequence>MGDISCDNAIEALTQESSSTGKDLLETLQEHVKNRSDSNAATDFLVEISQVPPTGIRVNTKDVLLARTFFLDYSVQIMQALLHYSLAGGFASPRIVKTLRAVSYLMTPERQGSDIEQESKAADDRTFSRLLETMQFFLDVMGCTVVSANAERDVNEHMPDLYLLPGGDGWKASSFSTVPIWTLKRLHLHPDPEQVRAYLGVWRHIGFYLGVSPEILARYLSSPDAADKFLASVTLDLFSSGSPLDPRTIPTLPILRAVSHRPPRASSLAHNCALTRHLVGDALADYLGLPRTPLHIYVKLRWSLLVQSVPVLFGRWYPRRGWAEKRREVMREGLSRSVRWSLGMRRATFRPRTDVRVPAEAGSEDIGGELADGVREIEAVQPDFAGGRVLLRKWREVVYEMVAVCAGASLVLVAIAWQVVVTT</sequence>
<keyword evidence="1" id="KW-1133">Transmembrane helix</keyword>
<dbReference type="KEGG" id="pco:PHACADRAFT_92488"/>
<keyword evidence="1" id="KW-0812">Transmembrane</keyword>
<dbReference type="InterPro" id="IPR037473">
    <property type="entry name" value="Lcp-like"/>
</dbReference>
<reference evidence="3 4" key="1">
    <citation type="journal article" date="2012" name="BMC Genomics">
        <title>Comparative genomics of the white-rot fungi, Phanerochaete carnosa and P. chrysosporium, to elucidate the genetic basis of the distinct wood types they colonize.</title>
        <authorList>
            <person name="Suzuki H."/>
            <person name="MacDonald J."/>
            <person name="Syed K."/>
            <person name="Salamov A."/>
            <person name="Hori C."/>
            <person name="Aerts A."/>
            <person name="Henrissat B."/>
            <person name="Wiebenga A."/>
            <person name="vanKuyk P.A."/>
            <person name="Barry K."/>
            <person name="Lindquist E."/>
            <person name="LaButti K."/>
            <person name="Lapidus A."/>
            <person name="Lucas S."/>
            <person name="Coutinho P."/>
            <person name="Gong Y."/>
            <person name="Samejima M."/>
            <person name="Mahadevan R."/>
            <person name="Abou-Zaid M."/>
            <person name="de Vries R.P."/>
            <person name="Igarashi K."/>
            <person name="Yadav J.S."/>
            <person name="Grigoriev I.V."/>
            <person name="Master E.R."/>
        </authorList>
    </citation>
    <scope>NUCLEOTIDE SEQUENCE [LARGE SCALE GENOMIC DNA]</scope>
    <source>
        <strain evidence="3 4">HHB-10118-sp</strain>
    </source>
</reference>
<dbReference type="HOGENOM" id="CLU_021326_0_0_1"/>
<evidence type="ECO:0000259" key="2">
    <source>
        <dbReference type="Pfam" id="PF09995"/>
    </source>
</evidence>
<dbReference type="InterPro" id="IPR018713">
    <property type="entry name" value="MPAB/Lcp_cat_dom"/>
</dbReference>
<dbReference type="GeneID" id="18920785"/>
<dbReference type="STRING" id="650164.K5WB10"/>
<dbReference type="Proteomes" id="UP000008370">
    <property type="component" value="Unassembled WGS sequence"/>
</dbReference>
<dbReference type="PANTHER" id="PTHR37539">
    <property type="entry name" value="SECRETED PROTEIN-RELATED"/>
    <property type="match status" value="1"/>
</dbReference>
<protein>
    <recommendedName>
        <fullName evidence="2">ER-bound oxygenase mpaB/mpaB'/Rubber oxygenase catalytic domain-containing protein</fullName>
    </recommendedName>
</protein>
<keyword evidence="1" id="KW-0472">Membrane</keyword>
<keyword evidence="4" id="KW-1185">Reference proteome</keyword>
<accession>K5WB10</accession>
<evidence type="ECO:0000313" key="4">
    <source>
        <dbReference type="Proteomes" id="UP000008370"/>
    </source>
</evidence>
<dbReference type="RefSeq" id="XP_007394230.1">
    <property type="nucleotide sequence ID" value="XM_007394168.1"/>
</dbReference>
<dbReference type="Pfam" id="PF09995">
    <property type="entry name" value="MPAB_Lcp_cat"/>
    <property type="match status" value="1"/>
</dbReference>
<feature type="transmembrane region" description="Helical" evidence="1">
    <location>
        <begin position="397"/>
        <end position="420"/>
    </location>
</feature>
<gene>
    <name evidence="3" type="ORF">PHACADRAFT_92488</name>
</gene>